<accession>A0AAD6JAL2</accession>
<reference evidence="1 2" key="1">
    <citation type="journal article" date="2023" name="Int. J. Mol. Sci.">
        <title>De Novo Assembly and Annotation of 11 Diverse Shrub Willow (Salix) Genomes Reveals Novel Gene Organization in Sex-Linked Regions.</title>
        <authorList>
            <person name="Hyden B."/>
            <person name="Feng K."/>
            <person name="Yates T.B."/>
            <person name="Jawdy S."/>
            <person name="Cereghino C."/>
            <person name="Smart L.B."/>
            <person name="Muchero W."/>
        </authorList>
    </citation>
    <scope>NUCLEOTIDE SEQUENCE [LARGE SCALE GENOMIC DNA]</scope>
    <source>
        <tissue evidence="1">Shoot tip</tissue>
    </source>
</reference>
<dbReference type="Proteomes" id="UP001162972">
    <property type="component" value="Chromosome 14"/>
</dbReference>
<dbReference type="AlphaFoldDB" id="A0AAD6JAL2"/>
<comment type="caution">
    <text evidence="1">The sequence shown here is derived from an EMBL/GenBank/DDBJ whole genome shotgun (WGS) entry which is preliminary data.</text>
</comment>
<keyword evidence="2" id="KW-1185">Reference proteome</keyword>
<organism evidence="1 2">
    <name type="scientific">Salix udensis</name>
    <dbReference type="NCBI Taxonomy" id="889485"/>
    <lineage>
        <taxon>Eukaryota</taxon>
        <taxon>Viridiplantae</taxon>
        <taxon>Streptophyta</taxon>
        <taxon>Embryophyta</taxon>
        <taxon>Tracheophyta</taxon>
        <taxon>Spermatophyta</taxon>
        <taxon>Magnoliopsida</taxon>
        <taxon>eudicotyledons</taxon>
        <taxon>Gunneridae</taxon>
        <taxon>Pentapetalae</taxon>
        <taxon>rosids</taxon>
        <taxon>fabids</taxon>
        <taxon>Malpighiales</taxon>
        <taxon>Salicaceae</taxon>
        <taxon>Saliceae</taxon>
        <taxon>Salix</taxon>
    </lineage>
</organism>
<name>A0AAD6JAL2_9ROSI</name>
<protein>
    <submittedName>
        <fullName evidence="1">Uncharacterized protein</fullName>
    </submittedName>
</protein>
<sequence length="87" mass="9875">MTSLVDPSSFPPMNTAGTGELHPIFARAFFHFPSFRVTVNLINQRVHPDFLEQNFDCIAQATCALDEYHHPLIRGQSQHLFHVVTPD</sequence>
<dbReference type="EMBL" id="JAPFFJ010000019">
    <property type="protein sequence ID" value="KAJ6401098.1"/>
    <property type="molecule type" value="Genomic_DNA"/>
</dbReference>
<evidence type="ECO:0000313" key="2">
    <source>
        <dbReference type="Proteomes" id="UP001162972"/>
    </source>
</evidence>
<proteinExistence type="predicted"/>
<gene>
    <name evidence="1" type="ORF">OIU84_016506</name>
</gene>
<evidence type="ECO:0000313" key="1">
    <source>
        <dbReference type="EMBL" id="KAJ6401098.1"/>
    </source>
</evidence>